<feature type="transmembrane region" description="Helical" evidence="7">
    <location>
        <begin position="254"/>
        <end position="273"/>
    </location>
</feature>
<evidence type="ECO:0000259" key="8">
    <source>
        <dbReference type="PROSITE" id="PS50928"/>
    </source>
</evidence>
<protein>
    <submittedName>
        <fullName evidence="9">Carbohydrate ABC transporter permease</fullName>
    </submittedName>
</protein>
<dbReference type="InterPro" id="IPR000515">
    <property type="entry name" value="MetI-like"/>
</dbReference>
<dbReference type="GO" id="GO:0055085">
    <property type="term" value="P:transmembrane transport"/>
    <property type="evidence" value="ECO:0007669"/>
    <property type="project" value="InterPro"/>
</dbReference>
<comment type="similarity">
    <text evidence="7">Belongs to the binding-protein-dependent transport system permease family.</text>
</comment>
<dbReference type="PANTHER" id="PTHR43744:SF12">
    <property type="entry name" value="ABC TRANSPORTER PERMEASE PROTEIN MG189-RELATED"/>
    <property type="match status" value="1"/>
</dbReference>
<dbReference type="GO" id="GO:0005886">
    <property type="term" value="C:plasma membrane"/>
    <property type="evidence" value="ECO:0007669"/>
    <property type="project" value="UniProtKB-SubCell"/>
</dbReference>
<organism evidence="9">
    <name type="scientific">Caldilineaceae bacterium SB0664_bin_27</name>
    <dbReference type="NCBI Taxonomy" id="2605260"/>
    <lineage>
        <taxon>Bacteria</taxon>
        <taxon>Bacillati</taxon>
        <taxon>Chloroflexota</taxon>
        <taxon>Caldilineae</taxon>
        <taxon>Caldilineales</taxon>
        <taxon>Caldilineaceae</taxon>
    </lineage>
</organism>
<dbReference type="AlphaFoldDB" id="A0A6B0YQW1"/>
<evidence type="ECO:0000256" key="6">
    <source>
        <dbReference type="ARBA" id="ARBA00023136"/>
    </source>
</evidence>
<evidence type="ECO:0000256" key="7">
    <source>
        <dbReference type="RuleBase" id="RU363032"/>
    </source>
</evidence>
<feature type="transmembrane region" description="Helical" evidence="7">
    <location>
        <begin position="119"/>
        <end position="140"/>
    </location>
</feature>
<keyword evidence="4 7" id="KW-0812">Transmembrane</keyword>
<proteinExistence type="inferred from homology"/>
<feature type="transmembrane region" description="Helical" evidence="7">
    <location>
        <begin position="18"/>
        <end position="45"/>
    </location>
</feature>
<evidence type="ECO:0000313" key="9">
    <source>
        <dbReference type="EMBL" id="MXY93007.1"/>
    </source>
</evidence>
<feature type="domain" description="ABC transmembrane type-1" evidence="8">
    <location>
        <begin position="83"/>
        <end position="273"/>
    </location>
</feature>
<dbReference type="Pfam" id="PF00528">
    <property type="entry name" value="BPD_transp_1"/>
    <property type="match status" value="1"/>
</dbReference>
<dbReference type="CDD" id="cd06261">
    <property type="entry name" value="TM_PBP2"/>
    <property type="match status" value="1"/>
</dbReference>
<keyword evidence="6 7" id="KW-0472">Membrane</keyword>
<dbReference type="PANTHER" id="PTHR43744">
    <property type="entry name" value="ABC TRANSPORTER PERMEASE PROTEIN MG189-RELATED-RELATED"/>
    <property type="match status" value="1"/>
</dbReference>
<evidence type="ECO:0000256" key="1">
    <source>
        <dbReference type="ARBA" id="ARBA00004651"/>
    </source>
</evidence>
<feature type="transmembrane region" description="Helical" evidence="7">
    <location>
        <begin position="87"/>
        <end position="107"/>
    </location>
</feature>
<feature type="transmembrane region" description="Helical" evidence="7">
    <location>
        <begin position="152"/>
        <end position="173"/>
    </location>
</feature>
<name>A0A6B0YQW1_9CHLR</name>
<dbReference type="PROSITE" id="PS50928">
    <property type="entry name" value="ABC_TM1"/>
    <property type="match status" value="1"/>
</dbReference>
<gene>
    <name evidence="9" type="ORF">F4Y42_06100</name>
</gene>
<comment type="subcellular location">
    <subcellularLocation>
        <location evidence="1 7">Cell membrane</location>
        <topology evidence="1 7">Multi-pass membrane protein</topology>
    </subcellularLocation>
</comment>
<dbReference type="SUPFAM" id="SSF161098">
    <property type="entry name" value="MetI-like"/>
    <property type="match status" value="1"/>
</dbReference>
<keyword evidence="5 7" id="KW-1133">Transmembrane helix</keyword>
<dbReference type="Gene3D" id="1.10.3720.10">
    <property type="entry name" value="MetI-like"/>
    <property type="match status" value="1"/>
</dbReference>
<comment type="caution">
    <text evidence="9">The sequence shown here is derived from an EMBL/GenBank/DDBJ whole genome shotgun (WGS) entry which is preliminary data.</text>
</comment>
<dbReference type="EMBL" id="VXRG01000053">
    <property type="protein sequence ID" value="MXY93007.1"/>
    <property type="molecule type" value="Genomic_DNA"/>
</dbReference>
<sequence>MAVISETRGARRRLPRRILISQSLLQIFLLGMVVIAIFPFIWMIFASLKPFKELVESRALLPETWTLRNYEEILGRVNFVAAFRNSIVSAVSVTVVSVFTSSVMGYIFSKYRFVGKELLFTIILSTMMVPFAVIMVPLYITIANSFGLADHLAGIIITGFYTAFGIFLMRQFMESIPFELIDAARIDGASEWRIFFTLVLPMSMSPMSALAVFVYLINWDSFLWPLIVLNSQDNQTLPLVLAGLRNLWWTRYEMWAAGSMLTVVPVMAIYAFASRYFIRGIAMTGLKA</sequence>
<accession>A0A6B0YQW1</accession>
<evidence type="ECO:0000256" key="3">
    <source>
        <dbReference type="ARBA" id="ARBA00022475"/>
    </source>
</evidence>
<feature type="transmembrane region" description="Helical" evidence="7">
    <location>
        <begin position="194"/>
        <end position="217"/>
    </location>
</feature>
<keyword evidence="3" id="KW-1003">Cell membrane</keyword>
<evidence type="ECO:0000256" key="4">
    <source>
        <dbReference type="ARBA" id="ARBA00022692"/>
    </source>
</evidence>
<dbReference type="InterPro" id="IPR035906">
    <property type="entry name" value="MetI-like_sf"/>
</dbReference>
<evidence type="ECO:0000256" key="2">
    <source>
        <dbReference type="ARBA" id="ARBA00022448"/>
    </source>
</evidence>
<evidence type="ECO:0000256" key="5">
    <source>
        <dbReference type="ARBA" id="ARBA00022989"/>
    </source>
</evidence>
<keyword evidence="2 7" id="KW-0813">Transport</keyword>
<reference evidence="9" key="1">
    <citation type="submission" date="2019-09" db="EMBL/GenBank/DDBJ databases">
        <title>Characterisation of the sponge microbiome using genome-centric metagenomics.</title>
        <authorList>
            <person name="Engelberts J.P."/>
            <person name="Robbins S.J."/>
            <person name="De Goeij J.M."/>
            <person name="Aranda M."/>
            <person name="Bell S.C."/>
            <person name="Webster N.S."/>
        </authorList>
    </citation>
    <scope>NUCLEOTIDE SEQUENCE</scope>
    <source>
        <strain evidence="9">SB0664_bin_27</strain>
    </source>
</reference>